<organism evidence="6 7">
    <name type="scientific">Turneriella parva (strain ATCC BAA-1111 / DSM 21527 / NCTC 11395 / H)</name>
    <name type="common">Leptospira parva</name>
    <dbReference type="NCBI Taxonomy" id="869212"/>
    <lineage>
        <taxon>Bacteria</taxon>
        <taxon>Pseudomonadati</taxon>
        <taxon>Spirochaetota</taxon>
        <taxon>Spirochaetia</taxon>
        <taxon>Leptospirales</taxon>
        <taxon>Leptospiraceae</taxon>
        <taxon>Turneriella</taxon>
    </lineage>
</organism>
<name>I4B778_TURPD</name>
<gene>
    <name evidence="6" type="ordered locus">Turpa_2495</name>
</gene>
<dbReference type="SUPFAM" id="SSF46689">
    <property type="entry name" value="Homeodomain-like"/>
    <property type="match status" value="1"/>
</dbReference>
<keyword evidence="1" id="KW-0805">Transcription regulation</keyword>
<dbReference type="RefSeq" id="WP_014803641.1">
    <property type="nucleotide sequence ID" value="NC_018020.1"/>
</dbReference>
<dbReference type="EMBL" id="CP002959">
    <property type="protein sequence ID" value="AFM13135.1"/>
    <property type="molecule type" value="Genomic_DNA"/>
</dbReference>
<evidence type="ECO:0000313" key="6">
    <source>
        <dbReference type="EMBL" id="AFM13135.1"/>
    </source>
</evidence>
<dbReference type="PRINTS" id="PR00455">
    <property type="entry name" value="HTHTETR"/>
</dbReference>
<dbReference type="Gene3D" id="1.10.357.10">
    <property type="entry name" value="Tetracycline Repressor, domain 2"/>
    <property type="match status" value="1"/>
</dbReference>
<keyword evidence="7" id="KW-1185">Reference proteome</keyword>
<dbReference type="PANTHER" id="PTHR47506">
    <property type="entry name" value="TRANSCRIPTIONAL REGULATORY PROTEIN"/>
    <property type="match status" value="1"/>
</dbReference>
<keyword evidence="3" id="KW-0804">Transcription</keyword>
<proteinExistence type="predicted"/>
<feature type="DNA-binding region" description="H-T-H motif" evidence="4">
    <location>
        <begin position="31"/>
        <end position="50"/>
    </location>
</feature>
<evidence type="ECO:0000259" key="5">
    <source>
        <dbReference type="PROSITE" id="PS50977"/>
    </source>
</evidence>
<dbReference type="InterPro" id="IPR001647">
    <property type="entry name" value="HTH_TetR"/>
</dbReference>
<evidence type="ECO:0000313" key="7">
    <source>
        <dbReference type="Proteomes" id="UP000006048"/>
    </source>
</evidence>
<dbReference type="AlphaFoldDB" id="I4B778"/>
<accession>I4B778</accession>
<dbReference type="STRING" id="869212.Turpa_2495"/>
<keyword evidence="2 4" id="KW-0238">DNA-binding</keyword>
<dbReference type="OrthoDB" id="9780939at2"/>
<dbReference type="KEGG" id="tpx:Turpa_2495"/>
<dbReference type="Pfam" id="PF00440">
    <property type="entry name" value="TetR_N"/>
    <property type="match status" value="1"/>
</dbReference>
<evidence type="ECO:0000256" key="4">
    <source>
        <dbReference type="PROSITE-ProRule" id="PRU00335"/>
    </source>
</evidence>
<dbReference type="PROSITE" id="PS50977">
    <property type="entry name" value="HTH_TETR_2"/>
    <property type="match status" value="1"/>
</dbReference>
<dbReference type="GO" id="GO:0003677">
    <property type="term" value="F:DNA binding"/>
    <property type="evidence" value="ECO:0007669"/>
    <property type="project" value="UniProtKB-UniRule"/>
</dbReference>
<evidence type="ECO:0000256" key="2">
    <source>
        <dbReference type="ARBA" id="ARBA00023125"/>
    </source>
</evidence>
<evidence type="ECO:0000256" key="3">
    <source>
        <dbReference type="ARBA" id="ARBA00023163"/>
    </source>
</evidence>
<dbReference type="PATRIC" id="fig|869212.3.peg.2511"/>
<sequence>MPKIVNHRQYRSELLEKSASTFSRHNYADVSMRDIAKDIGVSTGTLYHYFPSKEELFCALFLHTAQSSAAEVVDAMCNLTSFEERLDRLFDYFLGRCDRMRRQFLFSADMLRNALPHKAQKLLNRWASELERRLSGVLGLDSETGLAVFLFLAGSLYAGQVLPASRDLEPGFNAMKQMLLQQHKTKGKGK</sequence>
<dbReference type="Proteomes" id="UP000006048">
    <property type="component" value="Chromosome"/>
</dbReference>
<evidence type="ECO:0000256" key="1">
    <source>
        <dbReference type="ARBA" id="ARBA00023015"/>
    </source>
</evidence>
<dbReference type="HOGENOM" id="CLU_117612_0_0_12"/>
<feature type="domain" description="HTH tetR-type" evidence="5">
    <location>
        <begin position="8"/>
        <end position="68"/>
    </location>
</feature>
<dbReference type="PANTHER" id="PTHR47506:SF6">
    <property type="entry name" value="HTH-TYPE TRANSCRIPTIONAL REPRESSOR NEMR"/>
    <property type="match status" value="1"/>
</dbReference>
<reference evidence="6 7" key="1">
    <citation type="submission" date="2012-06" db="EMBL/GenBank/DDBJ databases">
        <title>The complete chromosome of genome of Turneriella parva DSM 21527.</title>
        <authorList>
            <consortium name="US DOE Joint Genome Institute (JGI-PGF)"/>
            <person name="Lucas S."/>
            <person name="Han J."/>
            <person name="Lapidus A."/>
            <person name="Bruce D."/>
            <person name="Goodwin L."/>
            <person name="Pitluck S."/>
            <person name="Peters L."/>
            <person name="Kyrpides N."/>
            <person name="Mavromatis K."/>
            <person name="Ivanova N."/>
            <person name="Mikhailova N."/>
            <person name="Chertkov O."/>
            <person name="Detter J.C."/>
            <person name="Tapia R."/>
            <person name="Han C."/>
            <person name="Land M."/>
            <person name="Hauser L."/>
            <person name="Markowitz V."/>
            <person name="Cheng J.-F."/>
            <person name="Hugenholtz P."/>
            <person name="Woyke T."/>
            <person name="Wu D."/>
            <person name="Gronow S."/>
            <person name="Wellnitz S."/>
            <person name="Brambilla E."/>
            <person name="Klenk H.-P."/>
            <person name="Eisen J.A."/>
        </authorList>
    </citation>
    <scope>NUCLEOTIDE SEQUENCE [LARGE SCALE GENOMIC DNA]</scope>
    <source>
        <strain evidence="7">ATCC BAA-1111 / DSM 21527 / NCTC 11395 / H</strain>
    </source>
</reference>
<protein>
    <submittedName>
        <fullName evidence="6">Transcriptional regulator, TetR family</fullName>
    </submittedName>
</protein>
<dbReference type="InterPro" id="IPR009057">
    <property type="entry name" value="Homeodomain-like_sf"/>
</dbReference>